<dbReference type="Proteomes" id="UP000823775">
    <property type="component" value="Unassembled WGS sequence"/>
</dbReference>
<evidence type="ECO:0000256" key="3">
    <source>
        <dbReference type="ARBA" id="ARBA00022833"/>
    </source>
</evidence>
<dbReference type="PANTHER" id="PTHR46214">
    <property type="entry name" value="ZINC FINGER, RING-CH-TYPE"/>
    <property type="match status" value="1"/>
</dbReference>
<dbReference type="PANTHER" id="PTHR46214:SF40">
    <property type="entry name" value="E3 UBIQUITIN-PROTEIN LIGASE MARCH8-LIKE"/>
    <property type="match status" value="1"/>
</dbReference>
<evidence type="ECO:0000313" key="6">
    <source>
        <dbReference type="EMBL" id="MCD7473458.1"/>
    </source>
</evidence>
<feature type="domain" description="RING-CH-type" evidence="5">
    <location>
        <begin position="60"/>
        <end position="122"/>
    </location>
</feature>
<dbReference type="PROSITE" id="PS51292">
    <property type="entry name" value="ZF_RING_CH"/>
    <property type="match status" value="1"/>
</dbReference>
<accession>A0ABS8TRB7</accession>
<gene>
    <name evidence="6" type="ORF">HAX54_015328</name>
</gene>
<evidence type="ECO:0000313" key="7">
    <source>
        <dbReference type="Proteomes" id="UP000823775"/>
    </source>
</evidence>
<feature type="compositionally biased region" description="Polar residues" evidence="4">
    <location>
        <begin position="8"/>
        <end position="23"/>
    </location>
</feature>
<sequence length="122" mass="14096">MQDFAAISGNSKTEDLSSNSSKNPEIKEADQVTHEEVKETKCEEKTERGSEIVIDIDDKSENDDEKVCRICHLNDESMEILQLGCDCKAELGVCHRHCAEAWFNQRDREERLRSIQYKFKND</sequence>
<proteinExistence type="predicted"/>
<keyword evidence="3" id="KW-0862">Zinc</keyword>
<dbReference type="Gene3D" id="3.30.40.10">
    <property type="entry name" value="Zinc/RING finger domain, C3HC4 (zinc finger)"/>
    <property type="match status" value="1"/>
</dbReference>
<evidence type="ECO:0000259" key="5">
    <source>
        <dbReference type="PROSITE" id="PS51292"/>
    </source>
</evidence>
<dbReference type="InterPro" id="IPR011016">
    <property type="entry name" value="Znf_RING-CH"/>
</dbReference>
<reference evidence="6 7" key="1">
    <citation type="journal article" date="2021" name="BMC Genomics">
        <title>Datura genome reveals duplications of psychoactive alkaloid biosynthetic genes and high mutation rate following tissue culture.</title>
        <authorList>
            <person name="Rajewski A."/>
            <person name="Carter-House D."/>
            <person name="Stajich J."/>
            <person name="Litt A."/>
        </authorList>
    </citation>
    <scope>NUCLEOTIDE SEQUENCE [LARGE SCALE GENOMIC DNA]</scope>
    <source>
        <strain evidence="6">AR-01</strain>
    </source>
</reference>
<dbReference type="EMBL" id="JACEIK010001973">
    <property type="protein sequence ID" value="MCD7473458.1"/>
    <property type="molecule type" value="Genomic_DNA"/>
</dbReference>
<evidence type="ECO:0000256" key="4">
    <source>
        <dbReference type="SAM" id="MobiDB-lite"/>
    </source>
</evidence>
<protein>
    <recommendedName>
        <fullName evidence="5">RING-CH-type domain-containing protein</fullName>
    </recommendedName>
</protein>
<dbReference type="SMART" id="SM00744">
    <property type="entry name" value="RINGv"/>
    <property type="match status" value="1"/>
</dbReference>
<keyword evidence="1" id="KW-0479">Metal-binding</keyword>
<evidence type="ECO:0000256" key="2">
    <source>
        <dbReference type="ARBA" id="ARBA00022771"/>
    </source>
</evidence>
<keyword evidence="7" id="KW-1185">Reference proteome</keyword>
<feature type="region of interest" description="Disordered" evidence="4">
    <location>
        <begin position="1"/>
        <end position="49"/>
    </location>
</feature>
<organism evidence="6 7">
    <name type="scientific">Datura stramonium</name>
    <name type="common">Jimsonweed</name>
    <name type="synonym">Common thornapple</name>
    <dbReference type="NCBI Taxonomy" id="4076"/>
    <lineage>
        <taxon>Eukaryota</taxon>
        <taxon>Viridiplantae</taxon>
        <taxon>Streptophyta</taxon>
        <taxon>Embryophyta</taxon>
        <taxon>Tracheophyta</taxon>
        <taxon>Spermatophyta</taxon>
        <taxon>Magnoliopsida</taxon>
        <taxon>eudicotyledons</taxon>
        <taxon>Gunneridae</taxon>
        <taxon>Pentapetalae</taxon>
        <taxon>asterids</taxon>
        <taxon>lamiids</taxon>
        <taxon>Solanales</taxon>
        <taxon>Solanaceae</taxon>
        <taxon>Solanoideae</taxon>
        <taxon>Datureae</taxon>
        <taxon>Datura</taxon>
    </lineage>
</organism>
<feature type="compositionally biased region" description="Basic and acidic residues" evidence="4">
    <location>
        <begin position="24"/>
        <end position="49"/>
    </location>
</feature>
<dbReference type="InterPro" id="IPR013083">
    <property type="entry name" value="Znf_RING/FYVE/PHD"/>
</dbReference>
<keyword evidence="2" id="KW-0863">Zinc-finger</keyword>
<dbReference type="Pfam" id="PF12906">
    <property type="entry name" value="RINGv"/>
    <property type="match status" value="1"/>
</dbReference>
<evidence type="ECO:0000256" key="1">
    <source>
        <dbReference type="ARBA" id="ARBA00022723"/>
    </source>
</evidence>
<dbReference type="SUPFAM" id="SSF57850">
    <property type="entry name" value="RING/U-box"/>
    <property type="match status" value="1"/>
</dbReference>
<comment type="caution">
    <text evidence="6">The sequence shown here is derived from an EMBL/GenBank/DDBJ whole genome shotgun (WGS) entry which is preliminary data.</text>
</comment>
<name>A0ABS8TRB7_DATST</name>